<dbReference type="InterPro" id="IPR053154">
    <property type="entry name" value="c-di-AMP_regulator"/>
</dbReference>
<dbReference type="Gene3D" id="2.170.120.40">
    <property type="entry name" value="YbbR-like domain"/>
    <property type="match status" value="2"/>
</dbReference>
<dbReference type="PANTHER" id="PTHR37804:SF1">
    <property type="entry name" value="CDAA REGULATORY PROTEIN CDAR"/>
    <property type="match status" value="1"/>
</dbReference>
<evidence type="ECO:0000313" key="2">
    <source>
        <dbReference type="EMBL" id="MBD7945494.1"/>
    </source>
</evidence>
<dbReference type="RefSeq" id="WP_154312082.1">
    <property type="nucleotide sequence ID" value="NZ_JACSQO010000008.1"/>
</dbReference>
<dbReference type="InterPro" id="IPR012505">
    <property type="entry name" value="YbbR"/>
</dbReference>
<reference evidence="2 3" key="1">
    <citation type="submission" date="2020-08" db="EMBL/GenBank/DDBJ databases">
        <title>A Genomic Blueprint of the Chicken Gut Microbiome.</title>
        <authorList>
            <person name="Gilroy R."/>
            <person name="Ravi A."/>
            <person name="Getino M."/>
            <person name="Pursley I."/>
            <person name="Horton D.L."/>
            <person name="Alikhan N.-F."/>
            <person name="Baker D."/>
            <person name="Gharbi K."/>
            <person name="Hall N."/>
            <person name="Watson M."/>
            <person name="Adriaenssens E.M."/>
            <person name="Foster-Nyarko E."/>
            <person name="Jarju S."/>
            <person name="Secka A."/>
            <person name="Antonio M."/>
            <person name="Oren A."/>
            <person name="Chaudhuri R."/>
            <person name="La Ragione R.M."/>
            <person name="Hildebrand F."/>
            <person name="Pallen M.J."/>
        </authorList>
    </citation>
    <scope>NUCLEOTIDE SEQUENCE [LARGE SCALE GENOMIC DNA]</scope>
    <source>
        <strain evidence="2 3">Sa2BUA9</strain>
    </source>
</reference>
<dbReference type="PANTHER" id="PTHR37804">
    <property type="entry name" value="CDAA REGULATORY PROTEIN CDAR"/>
    <property type="match status" value="1"/>
</dbReference>
<sequence length="426" mass="47151">MDRMMNNPWLLRIITLTFAILLFVSVKSDIESDNQNSSSKTIDMIREVPVEIYYDDENLVVTGVPDTVDVNIEGPTQLVTSAKIMKDYKLFVDLRELPIGEHRVAISNENFSEKLKVRTDPVYVNVVIEERITQEFKVDLDMNENLIAENYVLKSSSVEPKTVTITGAKSIIQSIGYVKATISSEKGINKSFEQQASVRVLDLDLNKLDVSVEPRTVQVKLTVEEYSKEVPISIVRKGTPKAGLTINNISKDTETVRIYGPRATVDKIDRLNVDVDVSKIEKAGTFDVKLTQPEGITRISQEKIEVKVDVTEAPSTTEAEETVKEEDTSASSEIIEKSFPGMKIAIKGLPEELESKFNVPADGIVVLVGKGTAEALEKVQSGDISIYVDAQNSEVGEAILPIQIDGPSNIEWQTSESEAKLTIIEA</sequence>
<evidence type="ECO:0000313" key="3">
    <source>
        <dbReference type="Proteomes" id="UP000640786"/>
    </source>
</evidence>
<accession>A0ABR8RCM1</accession>
<comment type="caution">
    <text evidence="2">The sequence shown here is derived from an EMBL/GenBank/DDBJ whole genome shotgun (WGS) entry which is preliminary data.</text>
</comment>
<feature type="region of interest" description="Disordered" evidence="1">
    <location>
        <begin position="313"/>
        <end position="332"/>
    </location>
</feature>
<dbReference type="EMBL" id="JACSQO010000008">
    <property type="protein sequence ID" value="MBD7945494.1"/>
    <property type="molecule type" value="Genomic_DNA"/>
</dbReference>
<evidence type="ECO:0000256" key="1">
    <source>
        <dbReference type="SAM" id="MobiDB-lite"/>
    </source>
</evidence>
<proteinExistence type="predicted"/>
<gene>
    <name evidence="2" type="ORF">H9650_15305</name>
</gene>
<evidence type="ECO:0008006" key="4">
    <source>
        <dbReference type="Google" id="ProtNLM"/>
    </source>
</evidence>
<keyword evidence="3" id="KW-1185">Reference proteome</keyword>
<protein>
    <recommendedName>
        <fullName evidence="4">YbbR-like domain-containing protein</fullName>
    </recommendedName>
</protein>
<name>A0ABR8RCM1_9BACI</name>
<dbReference type="Pfam" id="PF07949">
    <property type="entry name" value="YbbR"/>
    <property type="match status" value="3"/>
</dbReference>
<dbReference type="Proteomes" id="UP000640786">
    <property type="component" value="Unassembled WGS sequence"/>
</dbReference>
<organism evidence="2 3">
    <name type="scientific">Psychrobacillus faecigallinarum</name>
    <dbReference type="NCBI Taxonomy" id="2762235"/>
    <lineage>
        <taxon>Bacteria</taxon>
        <taxon>Bacillati</taxon>
        <taxon>Bacillota</taxon>
        <taxon>Bacilli</taxon>
        <taxon>Bacillales</taxon>
        <taxon>Bacillaceae</taxon>
        <taxon>Psychrobacillus</taxon>
    </lineage>
</organism>
<dbReference type="Gene3D" id="2.170.120.30">
    <property type="match status" value="2"/>
</dbReference>